<keyword evidence="2" id="KW-1185">Reference proteome</keyword>
<comment type="caution">
    <text evidence="1">The sequence shown here is derived from an EMBL/GenBank/DDBJ whole genome shotgun (WGS) entry which is preliminary data.</text>
</comment>
<accession>U5BXL0</accession>
<dbReference type="Proteomes" id="UP000016843">
    <property type="component" value="Unassembled WGS sequence"/>
</dbReference>
<dbReference type="EMBL" id="AWXR01000054">
    <property type="protein sequence ID" value="ERM81336.1"/>
    <property type="molecule type" value="Genomic_DNA"/>
</dbReference>
<protein>
    <submittedName>
        <fullName evidence="1">Uncharacterized protein</fullName>
    </submittedName>
</protein>
<dbReference type="AlphaFoldDB" id="U5BXL0"/>
<name>U5BXL0_9BACT</name>
<reference evidence="1 2" key="1">
    <citation type="journal article" date="2013" name="Genome Announc.">
        <title>Draft Genome Sequence of the Psychrophilic and Alkaliphilic Rhodonellum psychrophilum Strain GCM71T.</title>
        <authorList>
            <person name="Hauptmann A.L."/>
            <person name="Glaring M.A."/>
            <person name="Hallin P.F."/>
            <person name="Prieme A."/>
            <person name="Stougaard P."/>
        </authorList>
    </citation>
    <scope>NUCLEOTIDE SEQUENCE [LARGE SCALE GENOMIC DNA]</scope>
    <source>
        <strain evidence="1 2">GCM71</strain>
    </source>
</reference>
<evidence type="ECO:0000313" key="2">
    <source>
        <dbReference type="Proteomes" id="UP000016843"/>
    </source>
</evidence>
<evidence type="ECO:0000313" key="1">
    <source>
        <dbReference type="EMBL" id="ERM81336.1"/>
    </source>
</evidence>
<organism evidence="1 2">
    <name type="scientific">Rhodonellum psychrophilum GCM71 = DSM 17998</name>
    <dbReference type="NCBI Taxonomy" id="1123057"/>
    <lineage>
        <taxon>Bacteria</taxon>
        <taxon>Pseudomonadati</taxon>
        <taxon>Bacteroidota</taxon>
        <taxon>Cytophagia</taxon>
        <taxon>Cytophagales</taxon>
        <taxon>Cytophagaceae</taxon>
        <taxon>Rhodonellum</taxon>
    </lineage>
</organism>
<proteinExistence type="predicted"/>
<gene>
    <name evidence="1" type="ORF">P872_10660</name>
</gene>
<sequence>MLSIEILKGSKHPIPLKKTEISSIFENQK</sequence>